<dbReference type="GO" id="GO:0016846">
    <property type="term" value="F:carbon-sulfur lyase activity"/>
    <property type="evidence" value="ECO:0007669"/>
    <property type="project" value="InterPro"/>
</dbReference>
<evidence type="ECO:0000256" key="1">
    <source>
        <dbReference type="ARBA" id="ARBA00005495"/>
    </source>
</evidence>
<gene>
    <name evidence="6" type="ORF">HNP48_001672</name>
</gene>
<evidence type="ECO:0000313" key="6">
    <source>
        <dbReference type="EMBL" id="MBB6559008.1"/>
    </source>
</evidence>
<proteinExistence type="inferred from homology"/>
<dbReference type="InterPro" id="IPR011057">
    <property type="entry name" value="Mss4-like_sf"/>
</dbReference>
<dbReference type="GO" id="GO:0046872">
    <property type="term" value="F:metal ion binding"/>
    <property type="evidence" value="ECO:0007669"/>
    <property type="project" value="UniProtKB-KW"/>
</dbReference>
<keyword evidence="2" id="KW-0479">Metal-binding</keyword>
<dbReference type="SUPFAM" id="SSF51316">
    <property type="entry name" value="Mss4-like"/>
    <property type="match status" value="1"/>
</dbReference>
<comment type="caution">
    <text evidence="6">The sequence shown here is derived from an EMBL/GenBank/DDBJ whole genome shotgun (WGS) entry which is preliminary data.</text>
</comment>
<dbReference type="PROSITE" id="PS51891">
    <property type="entry name" value="CENP_V_GFA"/>
    <property type="match status" value="1"/>
</dbReference>
<keyword evidence="4" id="KW-0456">Lyase</keyword>
<reference evidence="6 7" key="1">
    <citation type="submission" date="2020-08" db="EMBL/GenBank/DDBJ databases">
        <title>Functional genomics of gut bacteria from endangered species of beetles.</title>
        <authorList>
            <person name="Carlos-Shanley C."/>
        </authorList>
    </citation>
    <scope>NUCLEOTIDE SEQUENCE [LARGE SCALE GENOMIC DNA]</scope>
    <source>
        <strain evidence="6 7">S00198</strain>
    </source>
</reference>
<accession>A0A7X0PBS3</accession>
<dbReference type="RefSeq" id="WP_184856406.1">
    <property type="nucleotide sequence ID" value="NZ_JACHLK010000002.1"/>
</dbReference>
<evidence type="ECO:0000313" key="7">
    <source>
        <dbReference type="Proteomes" id="UP000575083"/>
    </source>
</evidence>
<evidence type="ECO:0000256" key="4">
    <source>
        <dbReference type="ARBA" id="ARBA00023239"/>
    </source>
</evidence>
<dbReference type="Pfam" id="PF04828">
    <property type="entry name" value="GFA"/>
    <property type="match status" value="1"/>
</dbReference>
<keyword evidence="3" id="KW-0862">Zinc</keyword>
<comment type="similarity">
    <text evidence="1">Belongs to the Gfa family.</text>
</comment>
<dbReference type="EMBL" id="JACHLK010000002">
    <property type="protein sequence ID" value="MBB6559008.1"/>
    <property type="molecule type" value="Genomic_DNA"/>
</dbReference>
<dbReference type="Gene3D" id="3.90.1590.10">
    <property type="entry name" value="glutathione-dependent formaldehyde- activating enzyme (gfa)"/>
    <property type="match status" value="1"/>
</dbReference>
<keyword evidence="7" id="KW-1185">Reference proteome</keyword>
<evidence type="ECO:0000259" key="5">
    <source>
        <dbReference type="PROSITE" id="PS51891"/>
    </source>
</evidence>
<dbReference type="PANTHER" id="PTHR33337:SF40">
    <property type="entry name" value="CENP-V_GFA DOMAIN-CONTAINING PROTEIN-RELATED"/>
    <property type="match status" value="1"/>
</dbReference>
<sequence length="131" mass="14491">MLHGSCCCGSVRFTLSRPPTMMGTCHCTRCRKLGASTFVFAEREAFTLLAGADCITTYEPPAPYQYKRCFCARCGTSLGEVTSGDKAFPVAANCFDDELMLANQFHEFVKEKPHWVGICDGAPQFAEHPHR</sequence>
<feature type="domain" description="CENP-V/GFA" evidence="5">
    <location>
        <begin position="2"/>
        <end position="107"/>
    </location>
</feature>
<evidence type="ECO:0000256" key="2">
    <source>
        <dbReference type="ARBA" id="ARBA00022723"/>
    </source>
</evidence>
<name>A0A7X0PBS3_9BURK</name>
<evidence type="ECO:0000256" key="3">
    <source>
        <dbReference type="ARBA" id="ARBA00022833"/>
    </source>
</evidence>
<organism evidence="6 7">
    <name type="scientific">Acidovorax soli</name>
    <dbReference type="NCBI Taxonomy" id="592050"/>
    <lineage>
        <taxon>Bacteria</taxon>
        <taxon>Pseudomonadati</taxon>
        <taxon>Pseudomonadota</taxon>
        <taxon>Betaproteobacteria</taxon>
        <taxon>Burkholderiales</taxon>
        <taxon>Comamonadaceae</taxon>
        <taxon>Acidovorax</taxon>
    </lineage>
</organism>
<protein>
    <recommendedName>
        <fullName evidence="5">CENP-V/GFA domain-containing protein</fullName>
    </recommendedName>
</protein>
<dbReference type="AlphaFoldDB" id="A0A7X0PBS3"/>
<dbReference type="PANTHER" id="PTHR33337">
    <property type="entry name" value="GFA DOMAIN-CONTAINING PROTEIN"/>
    <property type="match status" value="1"/>
</dbReference>
<dbReference type="Proteomes" id="UP000575083">
    <property type="component" value="Unassembled WGS sequence"/>
</dbReference>
<dbReference type="InterPro" id="IPR006913">
    <property type="entry name" value="CENP-V/GFA"/>
</dbReference>